<dbReference type="InterPro" id="IPR025713">
    <property type="entry name" value="MotB-like_N_dom"/>
</dbReference>
<dbReference type="Proteomes" id="UP000036873">
    <property type="component" value="Unassembled WGS sequence"/>
</dbReference>
<evidence type="ECO:0000256" key="6">
    <source>
        <dbReference type="ARBA" id="ARBA00023136"/>
    </source>
</evidence>
<dbReference type="CDD" id="cd07185">
    <property type="entry name" value="OmpA_C-like"/>
    <property type="match status" value="1"/>
</dbReference>
<dbReference type="PANTHER" id="PTHR30329">
    <property type="entry name" value="STATOR ELEMENT OF FLAGELLAR MOTOR COMPLEX"/>
    <property type="match status" value="1"/>
</dbReference>
<evidence type="ECO:0000313" key="10">
    <source>
        <dbReference type="EMBL" id="KNZ42681.1"/>
    </source>
</evidence>
<feature type="domain" description="OmpA-like" evidence="9">
    <location>
        <begin position="115"/>
        <end position="235"/>
    </location>
</feature>
<comment type="subcellular location">
    <subcellularLocation>
        <location evidence="1">Cell membrane</location>
        <topology evidence="1">Single-pass membrane protein</topology>
    </subcellularLocation>
</comment>
<sequence>MARRQRKKSTINKDAWLNTYADMITLVLVFFILLYSMSTIDAKKYEMLVETFNPSAIEKPAGEASTATETPDAATAPKEDIAIEEIVDLDDLYQYLSEYTKKNGLEDSVQVVKGEDTVFIKFMSDIFFEPDKAQIKPGGVAILANIGGALAAAEPAIKAIRIDGHTAQADSPVNDRDLSTDRSNEVLKFFDDGYIVDSSKLLAVGYGMFRPIAPNDTEENRAKNRRVEILISKDDTIQDELDKIYEQQKAQTEVQN</sequence>
<protein>
    <recommendedName>
        <fullName evidence="9">OmpA-like domain-containing protein</fullName>
    </recommendedName>
</protein>
<keyword evidence="11" id="KW-1185">Reference proteome</keyword>
<dbReference type="GO" id="GO:0005886">
    <property type="term" value="C:plasma membrane"/>
    <property type="evidence" value="ECO:0007669"/>
    <property type="project" value="UniProtKB-SubCell"/>
</dbReference>
<dbReference type="InterPro" id="IPR050330">
    <property type="entry name" value="Bact_OuterMem_StrucFunc"/>
</dbReference>
<feature type="transmembrane region" description="Helical" evidence="8">
    <location>
        <begin position="20"/>
        <end position="38"/>
    </location>
</feature>
<keyword evidence="5 8" id="KW-1133">Transmembrane helix</keyword>
<evidence type="ECO:0000256" key="1">
    <source>
        <dbReference type="ARBA" id="ARBA00004162"/>
    </source>
</evidence>
<evidence type="ECO:0000259" key="9">
    <source>
        <dbReference type="PROSITE" id="PS51123"/>
    </source>
</evidence>
<dbReference type="EMBL" id="LGYO01000011">
    <property type="protein sequence ID" value="KNZ42681.1"/>
    <property type="molecule type" value="Genomic_DNA"/>
</dbReference>
<gene>
    <name evidence="10" type="ORF">AKG39_05670</name>
</gene>
<evidence type="ECO:0000256" key="3">
    <source>
        <dbReference type="ARBA" id="ARBA00022475"/>
    </source>
</evidence>
<dbReference type="PATRIC" id="fig|52689.4.peg.224"/>
<accession>A0A0L6U2E6</accession>
<dbReference type="PROSITE" id="PS51123">
    <property type="entry name" value="OMPA_2"/>
    <property type="match status" value="1"/>
</dbReference>
<keyword evidence="6 7" id="KW-0472">Membrane</keyword>
<comment type="similarity">
    <text evidence="2">Belongs to the MotB family.</text>
</comment>
<dbReference type="RefSeq" id="WP_160316152.1">
    <property type="nucleotide sequence ID" value="NZ_LGYO01000011.1"/>
</dbReference>
<name>A0A0L6U2E6_9FIRM</name>
<keyword evidence="3" id="KW-1003">Cell membrane</keyword>
<dbReference type="PANTHER" id="PTHR30329:SF21">
    <property type="entry name" value="LIPOPROTEIN YIAD-RELATED"/>
    <property type="match status" value="1"/>
</dbReference>
<dbReference type="Pfam" id="PF00691">
    <property type="entry name" value="OmpA"/>
    <property type="match status" value="1"/>
</dbReference>
<dbReference type="InterPro" id="IPR036737">
    <property type="entry name" value="OmpA-like_sf"/>
</dbReference>
<evidence type="ECO:0000256" key="5">
    <source>
        <dbReference type="ARBA" id="ARBA00022989"/>
    </source>
</evidence>
<organism evidence="10 11">
    <name type="scientific">Acetobacterium bakii</name>
    <dbReference type="NCBI Taxonomy" id="52689"/>
    <lineage>
        <taxon>Bacteria</taxon>
        <taxon>Bacillati</taxon>
        <taxon>Bacillota</taxon>
        <taxon>Clostridia</taxon>
        <taxon>Eubacteriales</taxon>
        <taxon>Eubacteriaceae</taxon>
        <taxon>Acetobacterium</taxon>
    </lineage>
</organism>
<dbReference type="Pfam" id="PF13677">
    <property type="entry name" value="MotB_plug"/>
    <property type="match status" value="1"/>
</dbReference>
<evidence type="ECO:0000256" key="4">
    <source>
        <dbReference type="ARBA" id="ARBA00022692"/>
    </source>
</evidence>
<evidence type="ECO:0000313" key="11">
    <source>
        <dbReference type="Proteomes" id="UP000036873"/>
    </source>
</evidence>
<dbReference type="Gene3D" id="3.30.1330.60">
    <property type="entry name" value="OmpA-like domain"/>
    <property type="match status" value="1"/>
</dbReference>
<proteinExistence type="inferred from homology"/>
<evidence type="ECO:0000256" key="2">
    <source>
        <dbReference type="ARBA" id="ARBA00008914"/>
    </source>
</evidence>
<keyword evidence="4 8" id="KW-0812">Transmembrane</keyword>
<dbReference type="STRING" id="52689.AKG39_05670"/>
<evidence type="ECO:0000256" key="8">
    <source>
        <dbReference type="SAM" id="Phobius"/>
    </source>
</evidence>
<comment type="caution">
    <text evidence="10">The sequence shown here is derived from an EMBL/GenBank/DDBJ whole genome shotgun (WGS) entry which is preliminary data.</text>
</comment>
<evidence type="ECO:0000256" key="7">
    <source>
        <dbReference type="PROSITE-ProRule" id="PRU00473"/>
    </source>
</evidence>
<dbReference type="AlphaFoldDB" id="A0A0L6U2E6"/>
<dbReference type="SUPFAM" id="SSF103088">
    <property type="entry name" value="OmpA-like"/>
    <property type="match status" value="1"/>
</dbReference>
<dbReference type="InterPro" id="IPR006665">
    <property type="entry name" value="OmpA-like"/>
</dbReference>
<reference evidence="11" key="1">
    <citation type="submission" date="2015-07" db="EMBL/GenBank/DDBJ databases">
        <title>Draft genome sequence of Acetobacterium bakii DSM 8293, a potential psychrophilic chemical producer through syngas fermentation.</title>
        <authorList>
            <person name="Song Y."/>
            <person name="Hwang S."/>
            <person name="Cho B.-K."/>
        </authorList>
    </citation>
    <scope>NUCLEOTIDE SEQUENCE [LARGE SCALE GENOMIC DNA]</scope>
    <source>
        <strain evidence="11">DSM 8239</strain>
    </source>
</reference>